<evidence type="ECO:0000259" key="1">
    <source>
        <dbReference type="Pfam" id="PF01261"/>
    </source>
</evidence>
<gene>
    <name evidence="2" type="ordered locus">TREAZ_2262</name>
</gene>
<dbReference type="EMBL" id="CP001841">
    <property type="protein sequence ID" value="AEF80599.1"/>
    <property type="molecule type" value="Genomic_DNA"/>
</dbReference>
<keyword evidence="2" id="KW-0378">Hydrolase</keyword>
<dbReference type="GO" id="GO:0004519">
    <property type="term" value="F:endonuclease activity"/>
    <property type="evidence" value="ECO:0007669"/>
    <property type="project" value="UniProtKB-KW"/>
</dbReference>
<dbReference type="SUPFAM" id="SSF51658">
    <property type="entry name" value="Xylose isomerase-like"/>
    <property type="match status" value="1"/>
</dbReference>
<dbReference type="KEGG" id="taz:TREAZ_2262"/>
<dbReference type="Proteomes" id="UP000009222">
    <property type="component" value="Chromosome"/>
</dbReference>
<protein>
    <submittedName>
        <fullName evidence="2">AP endonuclease, family 2</fullName>
    </submittedName>
</protein>
<feature type="domain" description="Xylose isomerase-like TIM barrel" evidence="1">
    <location>
        <begin position="138"/>
        <end position="240"/>
    </location>
</feature>
<dbReference type="InterPro" id="IPR036237">
    <property type="entry name" value="Xyl_isomerase-like_sf"/>
</dbReference>
<dbReference type="NCBIfam" id="NF041277">
    <property type="entry name" value="coba_remo_CbiR"/>
    <property type="match status" value="1"/>
</dbReference>
<reference evidence="3" key="1">
    <citation type="submission" date="2009-12" db="EMBL/GenBank/DDBJ databases">
        <title>Complete sequence of Treponema azotonutricium strain ZAS-9.</title>
        <authorList>
            <person name="Tetu S.G."/>
            <person name="Matson E."/>
            <person name="Ren Q."/>
            <person name="Seshadri R."/>
            <person name="Elbourne L."/>
            <person name="Hassan K.A."/>
            <person name="Durkin A."/>
            <person name="Radune D."/>
            <person name="Mohamoud Y."/>
            <person name="Shay R."/>
            <person name="Jin S."/>
            <person name="Zhang X."/>
            <person name="Lucey K."/>
            <person name="Ballor N.R."/>
            <person name="Ottesen E."/>
            <person name="Rosenthal R."/>
            <person name="Allen A."/>
            <person name="Leadbetter J.R."/>
            <person name="Paulsen I.T."/>
        </authorList>
    </citation>
    <scope>NUCLEOTIDE SEQUENCE [LARGE SCALE GENOMIC DNA]</scope>
    <source>
        <strain evidence="3">ATCC BAA-888 / DSM 13862 / ZAS-9</strain>
    </source>
</reference>
<keyword evidence="3" id="KW-1185">Reference proteome</keyword>
<keyword evidence="2" id="KW-0540">Nuclease</keyword>
<evidence type="ECO:0000313" key="2">
    <source>
        <dbReference type="EMBL" id="AEF80599.1"/>
    </source>
</evidence>
<dbReference type="InterPro" id="IPR013022">
    <property type="entry name" value="Xyl_isomerase-like_TIM-brl"/>
</dbReference>
<evidence type="ECO:0000313" key="3">
    <source>
        <dbReference type="Proteomes" id="UP000009222"/>
    </source>
</evidence>
<keyword evidence="2" id="KW-0255">Endonuclease</keyword>
<dbReference type="RefSeq" id="WP_015709790.1">
    <property type="nucleotide sequence ID" value="NC_015577.1"/>
</dbReference>
<proteinExistence type="predicted"/>
<dbReference type="Pfam" id="PF01261">
    <property type="entry name" value="AP_endonuc_2"/>
    <property type="match status" value="1"/>
</dbReference>
<accession>F5Y843</accession>
<dbReference type="AlphaFoldDB" id="F5Y843"/>
<dbReference type="OrthoDB" id="9792261at2"/>
<organism evidence="2 3">
    <name type="scientific">Leadbettera azotonutricia (strain ATCC BAA-888 / DSM 13862 / ZAS-9)</name>
    <name type="common">Treponema azotonutricium</name>
    <dbReference type="NCBI Taxonomy" id="545695"/>
    <lineage>
        <taxon>Bacteria</taxon>
        <taxon>Pseudomonadati</taxon>
        <taxon>Spirochaetota</taxon>
        <taxon>Spirochaetia</taxon>
        <taxon>Spirochaetales</taxon>
        <taxon>Breznakiellaceae</taxon>
        <taxon>Leadbettera</taxon>
    </lineage>
</organism>
<name>F5Y843_LEAAZ</name>
<dbReference type="Gene3D" id="3.20.20.150">
    <property type="entry name" value="Divalent-metal-dependent TIM barrel enzymes"/>
    <property type="match status" value="1"/>
</dbReference>
<dbReference type="STRING" id="545695.TREAZ_2262"/>
<sequence length="248" mass="28864">MEYLLNNFPKIIVPSWVIPGTYLENLRFLDDKKEITGVELLFFIYDDEIKKNITDEFEDICKFKDRFIFTAHLPDVLNPEHEELVKKLSPLVQHFIVHPGKEGGARAQAGLINSWAEKYKNVSSKYRFLAENTNPGLLEALLPNLNTNIGLCMDFGHLLIEEKNPSAYLNQFQNKIGEIHLHGLDREKAMIDKRLPDHRPINEDSIPIKELFPLLKKFQGLVNLEVFSWEEVEESLRVIKLLLERKEK</sequence>
<reference evidence="2 3" key="2">
    <citation type="journal article" date="2011" name="ISME J.">
        <title>RNA-seq reveals cooperative metabolic interactions between two termite-gut spirochete species in co-culture.</title>
        <authorList>
            <person name="Rosenthal A.Z."/>
            <person name="Matson E.G."/>
            <person name="Eldar A."/>
            <person name="Leadbetter J.R."/>
        </authorList>
    </citation>
    <scope>NUCLEOTIDE SEQUENCE [LARGE SCALE GENOMIC DNA]</scope>
    <source>
        <strain evidence="3">ATCC BAA-888 / DSM 13862 / ZAS-9</strain>
    </source>
</reference>
<dbReference type="InParanoid" id="F5Y843"/>
<dbReference type="HOGENOM" id="CLU_1124138_0_0_12"/>
<dbReference type="eggNOG" id="ENOG50302E2">
    <property type="taxonomic scope" value="Bacteria"/>
</dbReference>